<dbReference type="GO" id="GO:0004222">
    <property type="term" value="F:metalloendopeptidase activity"/>
    <property type="evidence" value="ECO:0007669"/>
    <property type="project" value="InterPro"/>
</dbReference>
<dbReference type="GO" id="GO:0016020">
    <property type="term" value="C:membrane"/>
    <property type="evidence" value="ECO:0007669"/>
    <property type="project" value="TreeGrafter"/>
</dbReference>
<evidence type="ECO:0000256" key="6">
    <source>
        <dbReference type="RuleBase" id="RU003983"/>
    </source>
</evidence>
<protein>
    <submittedName>
        <fullName evidence="8">Peptidase</fullName>
    </submittedName>
</protein>
<sequence>MLTASILTLSLSGCVADDGGQLLGAGLTAFQGMTISKAELQTQASLAAQKMDAQSKLAPANNAYSQRLAKVTRGLTQIDGTPLNFRVYLDKEINAFAMPDGTVRVYSGLMDVMKDDELMAVIGHEIGHIKYEHTLGQFKNAYLTAAARQAASAAGGTIGALASSDYAELGSQFLSAQFSQKDELQADVYGVEVLCQQGMDPYAAMRSQQVLMQHSGNGGGLFSSHPATGKRIELVRDAAANASCG</sequence>
<dbReference type="Pfam" id="PF01435">
    <property type="entry name" value="Peptidase_M48"/>
    <property type="match status" value="1"/>
</dbReference>
<feature type="domain" description="Peptidase M48" evidence="7">
    <location>
        <begin position="77"/>
        <end position="237"/>
    </location>
</feature>
<dbReference type="InterPro" id="IPR001915">
    <property type="entry name" value="Peptidase_M48"/>
</dbReference>
<evidence type="ECO:0000256" key="2">
    <source>
        <dbReference type="ARBA" id="ARBA00022723"/>
    </source>
</evidence>
<dbReference type="GO" id="GO:0051603">
    <property type="term" value="P:proteolysis involved in protein catabolic process"/>
    <property type="evidence" value="ECO:0007669"/>
    <property type="project" value="TreeGrafter"/>
</dbReference>
<evidence type="ECO:0000313" key="9">
    <source>
        <dbReference type="Proteomes" id="UP000243793"/>
    </source>
</evidence>
<keyword evidence="5 6" id="KW-0482">Metalloprotease</keyword>
<evidence type="ECO:0000256" key="3">
    <source>
        <dbReference type="ARBA" id="ARBA00022801"/>
    </source>
</evidence>
<keyword evidence="3 6" id="KW-0378">Hydrolase</keyword>
<keyword evidence="2" id="KW-0479">Metal-binding</keyword>
<evidence type="ECO:0000256" key="5">
    <source>
        <dbReference type="ARBA" id="ARBA00023049"/>
    </source>
</evidence>
<comment type="cofactor">
    <cofactor evidence="6">
        <name>Zn(2+)</name>
        <dbReference type="ChEBI" id="CHEBI:29105"/>
    </cofactor>
    <text evidence="6">Binds 1 zinc ion per subunit.</text>
</comment>
<accession>A0A1Y0D0F1</accession>
<dbReference type="Proteomes" id="UP000243793">
    <property type="component" value="Chromosome"/>
</dbReference>
<dbReference type="PANTHER" id="PTHR22726">
    <property type="entry name" value="METALLOENDOPEPTIDASE OMA1"/>
    <property type="match status" value="1"/>
</dbReference>
<comment type="similarity">
    <text evidence="6">Belongs to the peptidase M48 family.</text>
</comment>
<dbReference type="EMBL" id="CP021376">
    <property type="protein sequence ID" value="ART81043.1"/>
    <property type="molecule type" value="Genomic_DNA"/>
</dbReference>
<evidence type="ECO:0000313" key="8">
    <source>
        <dbReference type="EMBL" id="ART81043.1"/>
    </source>
</evidence>
<keyword evidence="9" id="KW-1185">Reference proteome</keyword>
<dbReference type="KEGG" id="ocm:CBP12_00705"/>
<organism evidence="8 9">
    <name type="scientific">Oceanisphaera avium</name>
    <dbReference type="NCBI Taxonomy" id="1903694"/>
    <lineage>
        <taxon>Bacteria</taxon>
        <taxon>Pseudomonadati</taxon>
        <taxon>Pseudomonadota</taxon>
        <taxon>Gammaproteobacteria</taxon>
        <taxon>Aeromonadales</taxon>
        <taxon>Aeromonadaceae</taxon>
        <taxon>Oceanisphaera</taxon>
    </lineage>
</organism>
<gene>
    <name evidence="8" type="ORF">CBP12_00705</name>
</gene>
<dbReference type="AlphaFoldDB" id="A0A1Y0D0F1"/>
<evidence type="ECO:0000256" key="4">
    <source>
        <dbReference type="ARBA" id="ARBA00022833"/>
    </source>
</evidence>
<name>A0A1Y0D0F1_9GAMM</name>
<proteinExistence type="inferred from homology"/>
<dbReference type="PANTHER" id="PTHR22726:SF8">
    <property type="entry name" value="METALLOPROTEASE YCAL"/>
    <property type="match status" value="1"/>
</dbReference>
<evidence type="ECO:0000256" key="1">
    <source>
        <dbReference type="ARBA" id="ARBA00022670"/>
    </source>
</evidence>
<dbReference type="Gene3D" id="3.30.2010.10">
    <property type="entry name" value="Metalloproteases ('zincins'), catalytic domain"/>
    <property type="match status" value="1"/>
</dbReference>
<keyword evidence="1 6" id="KW-0645">Protease</keyword>
<reference evidence="9" key="1">
    <citation type="submission" date="2017-05" db="EMBL/GenBank/DDBJ databases">
        <authorList>
            <person name="Sung H."/>
        </authorList>
    </citation>
    <scope>NUCLEOTIDE SEQUENCE [LARGE SCALE GENOMIC DNA]</scope>
    <source>
        <strain evidence="9">AMac2203</strain>
    </source>
</reference>
<dbReference type="GO" id="GO:0046872">
    <property type="term" value="F:metal ion binding"/>
    <property type="evidence" value="ECO:0007669"/>
    <property type="project" value="UniProtKB-KW"/>
</dbReference>
<keyword evidence="4 6" id="KW-0862">Zinc</keyword>
<evidence type="ECO:0000259" key="7">
    <source>
        <dbReference type="Pfam" id="PF01435"/>
    </source>
</evidence>
<dbReference type="InterPro" id="IPR051156">
    <property type="entry name" value="Mito/Outer_Membr_Metalloprot"/>
</dbReference>